<dbReference type="EMBL" id="CP002691">
    <property type="protein sequence ID" value="AEE54056.1"/>
    <property type="molecule type" value="Genomic_DNA"/>
</dbReference>
<dbReference type="STRING" id="760192.Halhy_6236"/>
<dbReference type="Gene3D" id="1.10.238.120">
    <property type="entry name" value="Jann4075-like"/>
    <property type="match status" value="1"/>
</dbReference>
<dbReference type="OrthoDB" id="9812542at2"/>
<evidence type="ECO:0000313" key="1">
    <source>
        <dbReference type="EMBL" id="AEE54056.1"/>
    </source>
</evidence>
<dbReference type="Pfam" id="PF11015">
    <property type="entry name" value="DUF2853"/>
    <property type="match status" value="1"/>
</dbReference>
<dbReference type="KEGG" id="hhy:Halhy_6236"/>
<dbReference type="eggNOG" id="ENOG5031316">
    <property type="taxonomic scope" value="Bacteria"/>
</dbReference>
<proteinExistence type="predicted"/>
<sequence length="114" mass="12664">MSQFDDLLVKYKQELGGTRDISGIDETLLTAVTKALGPSIYNDDSSRVSCSDKTELDRVKNNFLIGKMGLKDGPNLDAALQEVCEQMGSSNRNKYRAVFHYLLVKKLGLESKFA</sequence>
<protein>
    <recommendedName>
        <fullName evidence="3">DUF2853 family protein</fullName>
    </recommendedName>
</protein>
<evidence type="ECO:0008006" key="3">
    <source>
        <dbReference type="Google" id="ProtNLM"/>
    </source>
</evidence>
<keyword evidence="2" id="KW-1185">Reference proteome</keyword>
<dbReference type="Proteomes" id="UP000008461">
    <property type="component" value="Chromosome"/>
</dbReference>
<gene>
    <name evidence="1" type="ordered locus">Halhy_6236</name>
</gene>
<reference key="2">
    <citation type="submission" date="2011-04" db="EMBL/GenBank/DDBJ databases">
        <title>Complete sequence of chromosome of Haliscomenobacter hydrossis DSM 1100.</title>
        <authorList>
            <consortium name="US DOE Joint Genome Institute (JGI-PGF)"/>
            <person name="Lucas S."/>
            <person name="Han J."/>
            <person name="Lapidus A."/>
            <person name="Bruce D."/>
            <person name="Goodwin L."/>
            <person name="Pitluck S."/>
            <person name="Peters L."/>
            <person name="Kyrpides N."/>
            <person name="Mavromatis K."/>
            <person name="Ivanova N."/>
            <person name="Ovchinnikova G."/>
            <person name="Pagani I."/>
            <person name="Daligault H."/>
            <person name="Detter J.C."/>
            <person name="Han C."/>
            <person name="Land M."/>
            <person name="Hauser L."/>
            <person name="Markowitz V."/>
            <person name="Cheng J.-F."/>
            <person name="Hugenholtz P."/>
            <person name="Woyke T."/>
            <person name="Wu D."/>
            <person name="Verbarg S."/>
            <person name="Frueling A."/>
            <person name="Brambilla E."/>
            <person name="Klenk H.-P."/>
            <person name="Eisen J.A."/>
        </authorList>
    </citation>
    <scope>NUCLEOTIDE SEQUENCE</scope>
    <source>
        <strain>DSM 1100</strain>
    </source>
</reference>
<dbReference type="AlphaFoldDB" id="F4L4Z4"/>
<dbReference type="InterPro" id="IPR021274">
    <property type="entry name" value="DUF2853"/>
</dbReference>
<dbReference type="SUPFAM" id="SSF158587">
    <property type="entry name" value="Jann4075-like"/>
    <property type="match status" value="1"/>
</dbReference>
<dbReference type="HOGENOM" id="CLU_155065_1_0_10"/>
<evidence type="ECO:0000313" key="2">
    <source>
        <dbReference type="Proteomes" id="UP000008461"/>
    </source>
</evidence>
<accession>F4L4Z4</accession>
<organism evidence="1 2">
    <name type="scientific">Haliscomenobacter hydrossis (strain ATCC 27775 / DSM 1100 / LMG 10767 / O)</name>
    <dbReference type="NCBI Taxonomy" id="760192"/>
    <lineage>
        <taxon>Bacteria</taxon>
        <taxon>Pseudomonadati</taxon>
        <taxon>Bacteroidota</taxon>
        <taxon>Saprospiria</taxon>
        <taxon>Saprospirales</taxon>
        <taxon>Haliscomenobacteraceae</taxon>
        <taxon>Haliscomenobacter</taxon>
    </lineage>
</organism>
<dbReference type="RefSeq" id="WP_013768577.1">
    <property type="nucleotide sequence ID" value="NC_015510.1"/>
</dbReference>
<reference evidence="1 2" key="1">
    <citation type="journal article" date="2011" name="Stand. Genomic Sci.">
        <title>Complete genome sequence of Haliscomenobacter hydrossis type strain (O).</title>
        <authorList>
            <consortium name="US DOE Joint Genome Institute (JGI-PGF)"/>
            <person name="Daligault H."/>
            <person name="Lapidus A."/>
            <person name="Zeytun A."/>
            <person name="Nolan M."/>
            <person name="Lucas S."/>
            <person name="Del Rio T.G."/>
            <person name="Tice H."/>
            <person name="Cheng J.F."/>
            <person name="Tapia R."/>
            <person name="Han C."/>
            <person name="Goodwin L."/>
            <person name="Pitluck S."/>
            <person name="Liolios K."/>
            <person name="Pagani I."/>
            <person name="Ivanova N."/>
            <person name="Huntemann M."/>
            <person name="Mavromatis K."/>
            <person name="Mikhailova N."/>
            <person name="Pati A."/>
            <person name="Chen A."/>
            <person name="Palaniappan K."/>
            <person name="Land M."/>
            <person name="Hauser L."/>
            <person name="Brambilla E.M."/>
            <person name="Rohde M."/>
            <person name="Verbarg S."/>
            <person name="Goker M."/>
            <person name="Bristow J."/>
            <person name="Eisen J.A."/>
            <person name="Markowitz V."/>
            <person name="Hugenholtz P."/>
            <person name="Kyrpides N.C."/>
            <person name="Klenk H.P."/>
            <person name="Woyke T."/>
        </authorList>
    </citation>
    <scope>NUCLEOTIDE SEQUENCE [LARGE SCALE GENOMIC DNA]</scope>
    <source>
        <strain evidence="2">ATCC 27775 / DSM 1100 / LMG 10767 / O</strain>
    </source>
</reference>
<name>F4L4Z4_HALH1</name>
<dbReference type="InterPro" id="IPR023154">
    <property type="entry name" value="Jann4075-like_sf"/>
</dbReference>